<proteinExistence type="predicted"/>
<name>A0A9X1PQR0_9BACT</name>
<dbReference type="AlphaFoldDB" id="A0A9X1PQR0"/>
<dbReference type="SUPFAM" id="SSF49464">
    <property type="entry name" value="Carboxypeptidase regulatory domain-like"/>
    <property type="match status" value="1"/>
</dbReference>
<dbReference type="GO" id="GO:0004180">
    <property type="term" value="F:carboxypeptidase activity"/>
    <property type="evidence" value="ECO:0007669"/>
    <property type="project" value="UniProtKB-KW"/>
</dbReference>
<dbReference type="RefSeq" id="WP_234657648.1">
    <property type="nucleotide sequence ID" value="NZ_CP094997.1"/>
</dbReference>
<gene>
    <name evidence="1" type="ORF">LXM26_24525</name>
</gene>
<evidence type="ECO:0000313" key="1">
    <source>
        <dbReference type="EMBL" id="MCF0064699.1"/>
    </source>
</evidence>
<dbReference type="Pfam" id="PF13620">
    <property type="entry name" value="CarboxypepD_reg"/>
    <property type="match status" value="1"/>
</dbReference>
<dbReference type="Proteomes" id="UP001139000">
    <property type="component" value="Unassembled WGS sequence"/>
</dbReference>
<dbReference type="InterPro" id="IPR008969">
    <property type="entry name" value="CarboxyPept-like_regulatory"/>
</dbReference>
<keyword evidence="1" id="KW-0121">Carboxypeptidase</keyword>
<organism evidence="1 2">
    <name type="scientific">Dyadobacter chenwenxiniae</name>
    <dbReference type="NCBI Taxonomy" id="2906456"/>
    <lineage>
        <taxon>Bacteria</taxon>
        <taxon>Pseudomonadati</taxon>
        <taxon>Bacteroidota</taxon>
        <taxon>Cytophagia</taxon>
        <taxon>Cytophagales</taxon>
        <taxon>Spirosomataceae</taxon>
        <taxon>Dyadobacter</taxon>
    </lineage>
</organism>
<dbReference type="Gene3D" id="2.60.40.1120">
    <property type="entry name" value="Carboxypeptidase-like, regulatory domain"/>
    <property type="match status" value="1"/>
</dbReference>
<keyword evidence="1" id="KW-0645">Protease</keyword>
<keyword evidence="2" id="KW-1185">Reference proteome</keyword>
<keyword evidence="1" id="KW-0378">Hydrolase</keyword>
<dbReference type="EMBL" id="JAJTTC010000008">
    <property type="protein sequence ID" value="MCF0064699.1"/>
    <property type="molecule type" value="Genomic_DNA"/>
</dbReference>
<protein>
    <submittedName>
        <fullName evidence="1">Carboxypeptidase-like regulatory domain-containing protein</fullName>
    </submittedName>
</protein>
<comment type="caution">
    <text evidence="1">The sequence shown here is derived from an EMBL/GenBank/DDBJ whole genome shotgun (WGS) entry which is preliminary data.</text>
</comment>
<reference evidence="1" key="1">
    <citation type="submission" date="2021-12" db="EMBL/GenBank/DDBJ databases">
        <title>Novel species in genus Dyadobacter.</title>
        <authorList>
            <person name="Ma C."/>
        </authorList>
    </citation>
    <scope>NUCLEOTIDE SEQUENCE</scope>
    <source>
        <strain evidence="1">LJ419</strain>
    </source>
</reference>
<sequence length="179" mass="19080">MKKIIQRTAGLLVHTLFTSFVIQDVFCQSITGKIQEVGGAPLTGVNVLLLSDGDSTLIKSAVSDPSGVYVLENVSPGHYMISASILGFKRAYLLPVVISKKGEVVQVADFIMESLTTQLNEVAVTAKRPFVEQQTDRTVINVANSIIAGGGTALEVLEKAPGVDGSRPISRKLRKIASI</sequence>
<evidence type="ECO:0000313" key="2">
    <source>
        <dbReference type="Proteomes" id="UP001139000"/>
    </source>
</evidence>
<accession>A0A9X1PQR0</accession>